<accession>A0A8H5HFW8</accession>
<protein>
    <recommendedName>
        <fullName evidence="2">Asl1-like glycosyl hydrolase catalytic domain-containing protein</fullName>
    </recommendedName>
</protein>
<sequence length="257" mass="28392">MHFCLALCSLVFLLPSCLAAKNPKRGLAFAEGDNPNDIKVANQTSSVISWQYNWAQSPPAYLAQSKVTYIPMQWGTGGIENFAAKVKASGAKIILAFNEPDFASQANIDPARAAQLWKQYIQPLAASGIRLGAPAITNAPSGRPWLASFLSACTGCTIDFIPFHWYGEGIGNFYDYIWQMHGQFPQYPLWVTEYASTSSNDAEVLDFLTQTVKYLDSLDWIQGYAWFGFFRQESGSHYNLLDANGQLNALGKAYVTA</sequence>
<organism evidence="3 4">
    <name type="scientific">Tricholomella constricta</name>
    <dbReference type="NCBI Taxonomy" id="117010"/>
    <lineage>
        <taxon>Eukaryota</taxon>
        <taxon>Fungi</taxon>
        <taxon>Dikarya</taxon>
        <taxon>Basidiomycota</taxon>
        <taxon>Agaricomycotina</taxon>
        <taxon>Agaricomycetes</taxon>
        <taxon>Agaricomycetidae</taxon>
        <taxon>Agaricales</taxon>
        <taxon>Tricholomatineae</taxon>
        <taxon>Lyophyllaceae</taxon>
        <taxon>Tricholomella</taxon>
    </lineage>
</organism>
<dbReference type="OrthoDB" id="43654at2759"/>
<gene>
    <name evidence="3" type="ORF">D9615_002801</name>
</gene>
<evidence type="ECO:0000313" key="4">
    <source>
        <dbReference type="Proteomes" id="UP000565441"/>
    </source>
</evidence>
<dbReference type="EMBL" id="JAACJP010000008">
    <property type="protein sequence ID" value="KAF5382533.1"/>
    <property type="molecule type" value="Genomic_DNA"/>
</dbReference>
<dbReference type="Proteomes" id="UP000565441">
    <property type="component" value="Unassembled WGS sequence"/>
</dbReference>
<dbReference type="InterPro" id="IPR053183">
    <property type="entry name" value="ASL1"/>
</dbReference>
<name>A0A8H5HFW8_9AGAR</name>
<keyword evidence="4" id="KW-1185">Reference proteome</keyword>
<dbReference type="SUPFAM" id="SSF51445">
    <property type="entry name" value="(Trans)glycosidases"/>
    <property type="match status" value="1"/>
</dbReference>
<dbReference type="InterPro" id="IPR024655">
    <property type="entry name" value="Asl1_glyco_hydro_catalytic"/>
</dbReference>
<dbReference type="Pfam" id="PF11790">
    <property type="entry name" value="Glyco_hydro_cc"/>
    <property type="match status" value="1"/>
</dbReference>
<dbReference type="GO" id="GO:0009277">
    <property type="term" value="C:fungal-type cell wall"/>
    <property type="evidence" value="ECO:0007669"/>
    <property type="project" value="TreeGrafter"/>
</dbReference>
<feature type="signal peptide" evidence="1">
    <location>
        <begin position="1"/>
        <end position="19"/>
    </location>
</feature>
<feature type="chain" id="PRO_5034431372" description="Asl1-like glycosyl hydrolase catalytic domain-containing protein" evidence="1">
    <location>
        <begin position="20"/>
        <end position="257"/>
    </location>
</feature>
<dbReference type="PANTHER" id="PTHR34154:SF3">
    <property type="entry name" value="ALKALI-SENSITIVE LINKAGE PROTEIN 1"/>
    <property type="match status" value="1"/>
</dbReference>
<feature type="domain" description="Asl1-like glycosyl hydrolase catalytic" evidence="2">
    <location>
        <begin position="26"/>
        <end position="254"/>
    </location>
</feature>
<comment type="caution">
    <text evidence="3">The sequence shown here is derived from an EMBL/GenBank/DDBJ whole genome shotgun (WGS) entry which is preliminary data.</text>
</comment>
<dbReference type="PANTHER" id="PTHR34154">
    <property type="entry name" value="ALKALI-SENSITIVE LINKAGE PROTEIN 1"/>
    <property type="match status" value="1"/>
</dbReference>
<dbReference type="GO" id="GO:0071966">
    <property type="term" value="P:fungal-type cell wall polysaccharide metabolic process"/>
    <property type="evidence" value="ECO:0007669"/>
    <property type="project" value="TreeGrafter"/>
</dbReference>
<proteinExistence type="predicted"/>
<keyword evidence="1" id="KW-0732">Signal</keyword>
<evidence type="ECO:0000313" key="3">
    <source>
        <dbReference type="EMBL" id="KAF5382533.1"/>
    </source>
</evidence>
<dbReference type="AlphaFoldDB" id="A0A8H5HFW8"/>
<reference evidence="3 4" key="1">
    <citation type="journal article" date="2020" name="ISME J.">
        <title>Uncovering the hidden diversity of litter-decomposition mechanisms in mushroom-forming fungi.</title>
        <authorList>
            <person name="Floudas D."/>
            <person name="Bentzer J."/>
            <person name="Ahren D."/>
            <person name="Johansson T."/>
            <person name="Persson P."/>
            <person name="Tunlid A."/>
        </authorList>
    </citation>
    <scope>NUCLEOTIDE SEQUENCE [LARGE SCALE GENOMIC DNA]</scope>
    <source>
        <strain evidence="3 4">CBS 661.87</strain>
    </source>
</reference>
<evidence type="ECO:0000259" key="2">
    <source>
        <dbReference type="Pfam" id="PF11790"/>
    </source>
</evidence>
<dbReference type="InterPro" id="IPR017853">
    <property type="entry name" value="GH"/>
</dbReference>
<evidence type="ECO:0000256" key="1">
    <source>
        <dbReference type="SAM" id="SignalP"/>
    </source>
</evidence>
<dbReference type="Gene3D" id="3.20.20.80">
    <property type="entry name" value="Glycosidases"/>
    <property type="match status" value="1"/>
</dbReference>